<dbReference type="Proteomes" id="UP001054945">
    <property type="component" value="Unassembled WGS sequence"/>
</dbReference>
<reference evidence="1 2" key="1">
    <citation type="submission" date="2021-06" db="EMBL/GenBank/DDBJ databases">
        <title>Caerostris extrusa draft genome.</title>
        <authorList>
            <person name="Kono N."/>
            <person name="Arakawa K."/>
        </authorList>
    </citation>
    <scope>NUCLEOTIDE SEQUENCE [LARGE SCALE GENOMIC DNA]</scope>
</reference>
<organism evidence="1 2">
    <name type="scientific">Caerostris extrusa</name>
    <name type="common">Bark spider</name>
    <name type="synonym">Caerostris bankana</name>
    <dbReference type="NCBI Taxonomy" id="172846"/>
    <lineage>
        <taxon>Eukaryota</taxon>
        <taxon>Metazoa</taxon>
        <taxon>Ecdysozoa</taxon>
        <taxon>Arthropoda</taxon>
        <taxon>Chelicerata</taxon>
        <taxon>Arachnida</taxon>
        <taxon>Araneae</taxon>
        <taxon>Araneomorphae</taxon>
        <taxon>Entelegynae</taxon>
        <taxon>Araneoidea</taxon>
        <taxon>Araneidae</taxon>
        <taxon>Caerostris</taxon>
    </lineage>
</organism>
<sequence length="102" mass="11653">MLTTKEKNGAGRENMREIWKPVVVRWHATHPLDFYDTSSDCHSYKGILRTFSKAVVVKSDVTRQCGEFKSPQVIGDEQINKPRIDSIDTPGRTEMIFDKVPS</sequence>
<evidence type="ECO:0000313" key="2">
    <source>
        <dbReference type="Proteomes" id="UP001054945"/>
    </source>
</evidence>
<proteinExistence type="predicted"/>
<name>A0AAV4NYB0_CAEEX</name>
<dbReference type="AlphaFoldDB" id="A0AAV4NYB0"/>
<protein>
    <submittedName>
        <fullName evidence="1">Uncharacterized protein</fullName>
    </submittedName>
</protein>
<accession>A0AAV4NYB0</accession>
<keyword evidence="2" id="KW-1185">Reference proteome</keyword>
<dbReference type="EMBL" id="BPLR01021460">
    <property type="protein sequence ID" value="GIX89882.1"/>
    <property type="molecule type" value="Genomic_DNA"/>
</dbReference>
<evidence type="ECO:0000313" key="1">
    <source>
        <dbReference type="EMBL" id="GIX89882.1"/>
    </source>
</evidence>
<gene>
    <name evidence="1" type="ORF">CEXT_346651</name>
</gene>
<comment type="caution">
    <text evidence="1">The sequence shown here is derived from an EMBL/GenBank/DDBJ whole genome shotgun (WGS) entry which is preliminary data.</text>
</comment>